<evidence type="ECO:0000313" key="2">
    <source>
        <dbReference type="EMBL" id="WTP47276.1"/>
    </source>
</evidence>
<proteinExistence type="predicted"/>
<keyword evidence="3" id="KW-1185">Reference proteome</keyword>
<sequence>MLPDTAAFDVLHVLALKGMAATDPLVAGARHAREDVLAELEKLRADGLATHLERRGLWRVTPEGRARHAALLDEDLTDEDLTGEDGTHEDGTDDARDRLRTGYERFLPLNDRFKELCTRWQLRDGVTNDHTDPVYDRARLDELDALHEEAVPVVDRLTAVRPRFGRYTEGLTGALTRLRGGEQQAFTGVLCDSYHDVWMELHRDLLVSLKIDRETEERAGSPR</sequence>
<accession>A0ABZ1JA69</accession>
<gene>
    <name evidence="2" type="ORF">OG288_02470</name>
</gene>
<dbReference type="Proteomes" id="UP001432166">
    <property type="component" value="Chromosome"/>
</dbReference>
<reference evidence="2" key="1">
    <citation type="submission" date="2022-10" db="EMBL/GenBank/DDBJ databases">
        <title>The complete genomes of actinobacterial strains from the NBC collection.</title>
        <authorList>
            <person name="Joergensen T.S."/>
            <person name="Alvarez Arevalo M."/>
            <person name="Sterndorff E.B."/>
            <person name="Faurdal D."/>
            <person name="Vuksanovic O."/>
            <person name="Mourched A.-S."/>
            <person name="Charusanti P."/>
            <person name="Shaw S."/>
            <person name="Blin K."/>
            <person name="Weber T."/>
        </authorList>
    </citation>
    <scope>NUCLEOTIDE SEQUENCE</scope>
    <source>
        <strain evidence="2">NBC_00189</strain>
    </source>
</reference>
<evidence type="ECO:0008006" key="4">
    <source>
        <dbReference type="Google" id="ProtNLM"/>
    </source>
</evidence>
<evidence type="ECO:0000256" key="1">
    <source>
        <dbReference type="SAM" id="MobiDB-lite"/>
    </source>
</evidence>
<dbReference type="RefSeq" id="WP_328936547.1">
    <property type="nucleotide sequence ID" value="NZ_CP108133.1"/>
</dbReference>
<feature type="region of interest" description="Disordered" evidence="1">
    <location>
        <begin position="76"/>
        <end position="95"/>
    </location>
</feature>
<evidence type="ECO:0000313" key="3">
    <source>
        <dbReference type="Proteomes" id="UP001432166"/>
    </source>
</evidence>
<protein>
    <recommendedName>
        <fullName evidence="4">MarR family transcriptional regulator</fullName>
    </recommendedName>
</protein>
<dbReference type="EMBL" id="CP108133">
    <property type="protein sequence ID" value="WTP47276.1"/>
    <property type="molecule type" value="Genomic_DNA"/>
</dbReference>
<organism evidence="2 3">
    <name type="scientific">Streptomyces tauricus</name>
    <dbReference type="NCBI Taxonomy" id="68274"/>
    <lineage>
        <taxon>Bacteria</taxon>
        <taxon>Bacillati</taxon>
        <taxon>Actinomycetota</taxon>
        <taxon>Actinomycetes</taxon>
        <taxon>Kitasatosporales</taxon>
        <taxon>Streptomycetaceae</taxon>
        <taxon>Streptomyces</taxon>
        <taxon>Streptomyces aurantiacus group</taxon>
    </lineage>
</organism>
<feature type="compositionally biased region" description="Basic and acidic residues" evidence="1">
    <location>
        <begin position="85"/>
        <end position="95"/>
    </location>
</feature>
<name>A0ABZ1JA69_9ACTN</name>